<proteinExistence type="predicted"/>
<accession>A0A5N6K952</accession>
<organism evidence="1 2">
    <name type="scientific">Monilinia laxa</name>
    <name type="common">Brown rot fungus</name>
    <name type="synonym">Sclerotinia laxa</name>
    <dbReference type="NCBI Taxonomy" id="61186"/>
    <lineage>
        <taxon>Eukaryota</taxon>
        <taxon>Fungi</taxon>
        <taxon>Dikarya</taxon>
        <taxon>Ascomycota</taxon>
        <taxon>Pezizomycotina</taxon>
        <taxon>Leotiomycetes</taxon>
        <taxon>Helotiales</taxon>
        <taxon>Sclerotiniaceae</taxon>
        <taxon>Monilinia</taxon>
    </lineage>
</organism>
<evidence type="ECO:0000313" key="1">
    <source>
        <dbReference type="EMBL" id="KAB8299322.1"/>
    </source>
</evidence>
<sequence length="98" mass="11254">MTSKPCIADVVYTVQEEIAEVHHGQVTKEKANATMNRDSYLRIVSPEYLQYKQTCQDCIKSRNGTEGGDISPFKTHRHKIFTQSRKGWNLEPNVIVEE</sequence>
<name>A0A5N6K952_MONLA</name>
<gene>
    <name evidence="1" type="ORF">EYC80_001395</name>
</gene>
<dbReference type="AlphaFoldDB" id="A0A5N6K952"/>
<reference evidence="1 2" key="1">
    <citation type="submission" date="2019-06" db="EMBL/GenBank/DDBJ databases">
        <title>Genome Sequence of the Brown Rot Fungal Pathogen Monilinia laxa.</title>
        <authorList>
            <person name="De Miccolis Angelini R.M."/>
            <person name="Landi L."/>
            <person name="Abate D."/>
            <person name="Pollastro S."/>
            <person name="Romanazzi G."/>
            <person name="Faretra F."/>
        </authorList>
    </citation>
    <scope>NUCLEOTIDE SEQUENCE [LARGE SCALE GENOMIC DNA]</scope>
    <source>
        <strain evidence="1 2">Mlax316</strain>
    </source>
</reference>
<comment type="caution">
    <text evidence="1">The sequence shown here is derived from an EMBL/GenBank/DDBJ whole genome shotgun (WGS) entry which is preliminary data.</text>
</comment>
<evidence type="ECO:0000313" key="2">
    <source>
        <dbReference type="Proteomes" id="UP000326757"/>
    </source>
</evidence>
<keyword evidence="2" id="KW-1185">Reference proteome</keyword>
<protein>
    <submittedName>
        <fullName evidence="1">Uncharacterized protein</fullName>
    </submittedName>
</protein>
<dbReference type="EMBL" id="VIGI01000006">
    <property type="protein sequence ID" value="KAB8299322.1"/>
    <property type="molecule type" value="Genomic_DNA"/>
</dbReference>
<dbReference type="Proteomes" id="UP000326757">
    <property type="component" value="Unassembled WGS sequence"/>
</dbReference>